<evidence type="ECO:0000256" key="1">
    <source>
        <dbReference type="SAM" id="Phobius"/>
    </source>
</evidence>
<feature type="transmembrane region" description="Helical" evidence="1">
    <location>
        <begin position="93"/>
        <end position="115"/>
    </location>
</feature>
<keyword evidence="1" id="KW-0472">Membrane</keyword>
<organism evidence="2 3">
    <name type="scientific">Roseibium hamelinense</name>
    <dbReference type="NCBI Taxonomy" id="150831"/>
    <lineage>
        <taxon>Bacteria</taxon>
        <taxon>Pseudomonadati</taxon>
        <taxon>Pseudomonadota</taxon>
        <taxon>Alphaproteobacteria</taxon>
        <taxon>Hyphomicrobiales</taxon>
        <taxon>Stappiaceae</taxon>
        <taxon>Roseibium</taxon>
    </lineage>
</organism>
<evidence type="ECO:0000313" key="3">
    <source>
        <dbReference type="Proteomes" id="UP000320593"/>
    </source>
</evidence>
<dbReference type="AlphaFoldDB" id="A0A562SF80"/>
<gene>
    <name evidence="2" type="ORF">JM93_04281</name>
</gene>
<feature type="transmembrane region" description="Helical" evidence="1">
    <location>
        <begin position="21"/>
        <end position="40"/>
    </location>
</feature>
<proteinExistence type="predicted"/>
<keyword evidence="1" id="KW-1133">Transmembrane helix</keyword>
<dbReference type="Proteomes" id="UP000320593">
    <property type="component" value="Unassembled WGS sequence"/>
</dbReference>
<accession>A0A562SF80</accession>
<keyword evidence="1" id="KW-0812">Transmembrane</keyword>
<feature type="transmembrane region" description="Helical" evidence="1">
    <location>
        <begin position="52"/>
        <end position="72"/>
    </location>
</feature>
<dbReference type="EMBL" id="VLLF01000013">
    <property type="protein sequence ID" value="TWI79932.1"/>
    <property type="molecule type" value="Genomic_DNA"/>
</dbReference>
<name>A0A562SF80_9HYPH</name>
<reference evidence="2 3" key="1">
    <citation type="submission" date="2019-07" db="EMBL/GenBank/DDBJ databases">
        <title>Genomic Encyclopedia of Archaeal and Bacterial Type Strains, Phase II (KMG-II): from individual species to whole genera.</title>
        <authorList>
            <person name="Goeker M."/>
        </authorList>
    </citation>
    <scope>NUCLEOTIDE SEQUENCE [LARGE SCALE GENOMIC DNA]</scope>
    <source>
        <strain evidence="2 3">ATCC BAA-252</strain>
    </source>
</reference>
<dbReference type="RefSeq" id="WP_145347481.1">
    <property type="nucleotide sequence ID" value="NZ_SMLY01000064.1"/>
</dbReference>
<keyword evidence="3" id="KW-1185">Reference proteome</keyword>
<dbReference type="OrthoDB" id="7799972at2"/>
<protein>
    <submittedName>
        <fullName evidence="2">Uncharacterized protein</fullName>
    </submittedName>
</protein>
<evidence type="ECO:0000313" key="2">
    <source>
        <dbReference type="EMBL" id="TWI79932.1"/>
    </source>
</evidence>
<sequence length="470" mass="50324">MCQGRCSLSRELKSAVSSLNSLTIVGLAVLAIASGIYTYIGVRGLLNGSNFLVSSAAIAYSVAVSIGIYMFWSYMLRILPLLTTTRAKFQMCIAMGIGCVAIVAISSWLNAAALAGSAAVEQNLAETVEDYQESLKSAYENALAVQGILPDLERAADNFEQIAARELNLGALTGRAGSGTVAQLLSQTAQNLRILEEQVINSRSDVELLYEEGTRDLTIMRELVSSPGEVDARAVEFAQAASSVSGIVAQLNQNSLAPAVKRAAENLNRGFVIPVATGQSAAMRDLQRQAVTSIKQSLAEQSEILVKAADTVLAQEAVQTPRYVPLSPAEAVLKYWSSFIPSWAGAISIDLLPLVIVLCHTIVYSAIRRHEDPLPIEETITLQDMETTLGAIARIQKQANASTATPDGRRMAAVEKTIATARQSSSVSDIKDPLEALTVAPPEKPAAPFMAPLRYIVPRKKKNTGPTRKH</sequence>
<comment type="caution">
    <text evidence="2">The sequence shown here is derived from an EMBL/GenBank/DDBJ whole genome shotgun (WGS) entry which is preliminary data.</text>
</comment>